<accession>A0A3L9M0H9</accession>
<dbReference type="RefSeq" id="WP_121935782.1">
    <property type="nucleotide sequence ID" value="NZ_RDOJ01000032.1"/>
</dbReference>
<keyword evidence="2" id="KW-1185">Reference proteome</keyword>
<evidence type="ECO:0000313" key="1">
    <source>
        <dbReference type="EMBL" id="RLZ06398.1"/>
    </source>
</evidence>
<sequence length="170" mass="20203">MAVYQYFLEVIPKQGILKKHKEIPKKINVSTETGYFESDSEIYWIEAKLNPENIIPKIDSIIERANWGNDKTNFNWKRYTETLDNDASIYLNETDFTIKEFSFRADLRENNLEFLKNMINLAEKNEWLFMDRSGKLMNPNFEEIKISIQNSNAYSFIKDPHKFLDNLNSK</sequence>
<organism evidence="1 2">
    <name type="scientific">Faecalibacter macacae</name>
    <dbReference type="NCBI Taxonomy" id="1859289"/>
    <lineage>
        <taxon>Bacteria</taxon>
        <taxon>Pseudomonadati</taxon>
        <taxon>Bacteroidota</taxon>
        <taxon>Flavobacteriia</taxon>
        <taxon>Flavobacteriales</taxon>
        <taxon>Weeksellaceae</taxon>
        <taxon>Faecalibacter</taxon>
    </lineage>
</organism>
<protein>
    <submittedName>
        <fullName evidence="1">Uncharacterized protein</fullName>
    </submittedName>
</protein>
<evidence type="ECO:0000313" key="2">
    <source>
        <dbReference type="Proteomes" id="UP000275348"/>
    </source>
</evidence>
<dbReference type="Proteomes" id="UP000275348">
    <property type="component" value="Unassembled WGS sequence"/>
</dbReference>
<dbReference type="AlphaFoldDB" id="A0A3L9M0H9"/>
<proteinExistence type="predicted"/>
<reference evidence="1 2" key="1">
    <citation type="submission" date="2018-10" db="EMBL/GenBank/DDBJ databases">
        <authorList>
            <person name="Chen X."/>
        </authorList>
    </citation>
    <scope>NUCLEOTIDE SEQUENCE [LARGE SCALE GENOMIC DNA]</scope>
    <source>
        <strain evidence="1 2">YIM 102668</strain>
    </source>
</reference>
<dbReference type="OrthoDB" id="982601at2"/>
<dbReference type="EMBL" id="RDOJ01000032">
    <property type="protein sequence ID" value="RLZ06398.1"/>
    <property type="molecule type" value="Genomic_DNA"/>
</dbReference>
<comment type="caution">
    <text evidence="1">The sequence shown here is derived from an EMBL/GenBank/DDBJ whole genome shotgun (WGS) entry which is preliminary data.</text>
</comment>
<gene>
    <name evidence="1" type="ORF">EAH69_13695</name>
</gene>
<name>A0A3L9M0H9_9FLAO</name>